<dbReference type="InterPro" id="IPR036640">
    <property type="entry name" value="ABC1_TM_sf"/>
</dbReference>
<keyword evidence="8 9" id="KW-0472">Membrane</keyword>
<dbReference type="GO" id="GO:0016887">
    <property type="term" value="F:ATP hydrolysis activity"/>
    <property type="evidence" value="ECO:0007669"/>
    <property type="project" value="InterPro"/>
</dbReference>
<feature type="domain" description="ABC transmembrane type-1" evidence="11">
    <location>
        <begin position="171"/>
        <end position="432"/>
    </location>
</feature>
<feature type="transmembrane region" description="Helical" evidence="9">
    <location>
        <begin position="406"/>
        <end position="432"/>
    </location>
</feature>
<evidence type="ECO:0000259" key="12">
    <source>
        <dbReference type="PROSITE" id="PS50990"/>
    </source>
</evidence>
<dbReference type="InterPro" id="IPR005074">
    <property type="entry name" value="Peptidase_C39"/>
</dbReference>
<evidence type="ECO:0000256" key="8">
    <source>
        <dbReference type="ARBA" id="ARBA00023136"/>
    </source>
</evidence>
<dbReference type="Proteomes" id="UP000254968">
    <property type="component" value="Unassembled WGS sequence"/>
</dbReference>
<dbReference type="PROSITE" id="PS00211">
    <property type="entry name" value="ABC_TRANSPORTER_1"/>
    <property type="match status" value="1"/>
</dbReference>
<evidence type="ECO:0000256" key="2">
    <source>
        <dbReference type="ARBA" id="ARBA00022448"/>
    </source>
</evidence>
<dbReference type="PROSITE" id="PS50893">
    <property type="entry name" value="ABC_TRANSPORTER_2"/>
    <property type="match status" value="1"/>
</dbReference>
<proteinExistence type="predicted"/>
<dbReference type="GO" id="GO:0008233">
    <property type="term" value="F:peptidase activity"/>
    <property type="evidence" value="ECO:0007669"/>
    <property type="project" value="InterPro"/>
</dbReference>
<evidence type="ECO:0000256" key="1">
    <source>
        <dbReference type="ARBA" id="ARBA00004651"/>
    </source>
</evidence>
<dbReference type="OrthoDB" id="9782586at2"/>
<gene>
    <name evidence="13" type="primary">apxIB</name>
    <name evidence="13" type="ORF">NCTC13315_02229</name>
</gene>
<evidence type="ECO:0000256" key="9">
    <source>
        <dbReference type="SAM" id="Phobius"/>
    </source>
</evidence>
<evidence type="ECO:0000259" key="11">
    <source>
        <dbReference type="PROSITE" id="PS50929"/>
    </source>
</evidence>
<accession>A0A378I3B3</accession>
<feature type="transmembrane region" description="Helical" evidence="9">
    <location>
        <begin position="169"/>
        <end position="194"/>
    </location>
</feature>
<keyword evidence="4 9" id="KW-0812">Transmembrane</keyword>
<dbReference type="InterPro" id="IPR039421">
    <property type="entry name" value="Type_1_exporter"/>
</dbReference>
<dbReference type="RefSeq" id="WP_115303351.1">
    <property type="nucleotide sequence ID" value="NZ_CAAAHO010000002.1"/>
</dbReference>
<feature type="domain" description="ABC transporter" evidence="10">
    <location>
        <begin position="485"/>
        <end position="697"/>
    </location>
</feature>
<dbReference type="Pfam" id="PF00005">
    <property type="entry name" value="ABC_tran"/>
    <property type="match status" value="1"/>
</dbReference>
<dbReference type="AlphaFoldDB" id="A0A378I3B3"/>
<dbReference type="InterPro" id="IPR003439">
    <property type="entry name" value="ABC_transporter-like_ATP-bd"/>
</dbReference>
<feature type="transmembrane region" description="Helical" evidence="9">
    <location>
        <begin position="309"/>
        <end position="326"/>
    </location>
</feature>
<protein>
    <submittedName>
        <fullName evidence="13">ABC transporter</fullName>
    </submittedName>
</protein>
<keyword evidence="6" id="KW-0067">ATP-binding</keyword>
<dbReference type="InterPro" id="IPR027417">
    <property type="entry name" value="P-loop_NTPase"/>
</dbReference>
<evidence type="ECO:0000256" key="6">
    <source>
        <dbReference type="ARBA" id="ARBA00022840"/>
    </source>
</evidence>
<dbReference type="PROSITE" id="PS50929">
    <property type="entry name" value="ABC_TM1F"/>
    <property type="match status" value="1"/>
</dbReference>
<dbReference type="PANTHER" id="PTHR24221:SF606">
    <property type="entry name" value="COLICIN V SECRETION-PROCESSING ATP-BINDING PROTEIN"/>
    <property type="match status" value="1"/>
</dbReference>
<evidence type="ECO:0000256" key="4">
    <source>
        <dbReference type="ARBA" id="ARBA00022692"/>
    </source>
</evidence>
<dbReference type="GO" id="GO:0140359">
    <property type="term" value="F:ABC-type transporter activity"/>
    <property type="evidence" value="ECO:0007669"/>
    <property type="project" value="InterPro"/>
</dbReference>
<dbReference type="FunFam" id="3.40.50.300:FF:000299">
    <property type="entry name" value="ABC transporter ATP-binding protein/permease"/>
    <property type="match status" value="1"/>
</dbReference>
<dbReference type="GO" id="GO:0005524">
    <property type="term" value="F:ATP binding"/>
    <property type="evidence" value="ECO:0007669"/>
    <property type="project" value="UniProtKB-KW"/>
</dbReference>
<dbReference type="InterPro" id="IPR003593">
    <property type="entry name" value="AAA+_ATPase"/>
</dbReference>
<evidence type="ECO:0000256" key="5">
    <source>
        <dbReference type="ARBA" id="ARBA00022741"/>
    </source>
</evidence>
<evidence type="ECO:0000256" key="3">
    <source>
        <dbReference type="ARBA" id="ARBA00022475"/>
    </source>
</evidence>
<name>A0A378I3B3_9GAMM</name>
<dbReference type="PANTHER" id="PTHR24221">
    <property type="entry name" value="ATP-BINDING CASSETTE SUB-FAMILY B"/>
    <property type="match status" value="1"/>
</dbReference>
<dbReference type="GO" id="GO:0006508">
    <property type="term" value="P:proteolysis"/>
    <property type="evidence" value="ECO:0007669"/>
    <property type="project" value="InterPro"/>
</dbReference>
<evidence type="ECO:0000313" key="13">
    <source>
        <dbReference type="EMBL" id="STX29677.1"/>
    </source>
</evidence>
<dbReference type="Gene3D" id="3.40.50.300">
    <property type="entry name" value="P-loop containing nucleotide triphosphate hydrolases"/>
    <property type="match status" value="1"/>
</dbReference>
<dbReference type="EMBL" id="UGNV01000001">
    <property type="protein sequence ID" value="STX29677.1"/>
    <property type="molecule type" value="Genomic_DNA"/>
</dbReference>
<keyword evidence="14" id="KW-1185">Reference proteome</keyword>
<keyword evidence="3" id="KW-1003">Cell membrane</keyword>
<dbReference type="PROSITE" id="PS50990">
    <property type="entry name" value="PEPTIDASE_C39"/>
    <property type="match status" value="1"/>
</dbReference>
<keyword evidence="5" id="KW-0547">Nucleotide-binding</keyword>
<evidence type="ECO:0000259" key="10">
    <source>
        <dbReference type="PROSITE" id="PS50893"/>
    </source>
</evidence>
<dbReference type="SUPFAM" id="SSF90123">
    <property type="entry name" value="ABC transporter transmembrane region"/>
    <property type="match status" value="1"/>
</dbReference>
<dbReference type="InterPro" id="IPR011527">
    <property type="entry name" value="ABC1_TM_dom"/>
</dbReference>
<dbReference type="GO" id="GO:0005886">
    <property type="term" value="C:plasma membrane"/>
    <property type="evidence" value="ECO:0007669"/>
    <property type="project" value="UniProtKB-SubCell"/>
</dbReference>
<dbReference type="SMART" id="SM00382">
    <property type="entry name" value="AAA"/>
    <property type="match status" value="1"/>
</dbReference>
<feature type="domain" description="Peptidase C39" evidence="12">
    <location>
        <begin position="20"/>
        <end position="139"/>
    </location>
</feature>
<dbReference type="Gene3D" id="1.20.1560.10">
    <property type="entry name" value="ABC transporter type 1, transmembrane domain"/>
    <property type="match status" value="1"/>
</dbReference>
<dbReference type="GO" id="GO:0034040">
    <property type="term" value="F:ATPase-coupled lipid transmembrane transporter activity"/>
    <property type="evidence" value="ECO:0007669"/>
    <property type="project" value="TreeGrafter"/>
</dbReference>
<dbReference type="InterPro" id="IPR017871">
    <property type="entry name" value="ABC_transporter-like_CS"/>
</dbReference>
<evidence type="ECO:0000256" key="7">
    <source>
        <dbReference type="ARBA" id="ARBA00022989"/>
    </source>
</evidence>
<keyword evidence="7 9" id="KW-1133">Transmembrane helix</keyword>
<evidence type="ECO:0000313" key="14">
    <source>
        <dbReference type="Proteomes" id="UP000254968"/>
    </source>
</evidence>
<comment type="subcellular location">
    <subcellularLocation>
        <location evidence="1">Cell membrane</location>
        <topology evidence="1">Multi-pass membrane protein</topology>
    </subcellularLocation>
</comment>
<dbReference type="SUPFAM" id="SSF52540">
    <property type="entry name" value="P-loop containing nucleoside triphosphate hydrolases"/>
    <property type="match status" value="1"/>
</dbReference>
<keyword evidence="2" id="KW-0813">Transport</keyword>
<sequence length="697" mass="79337">MINSLNFSLKKASHLPVILQNEIAECGHACVTMICNYWGHQIDLSALNSLRNTSIKGITLFDISHLLQELGFRTRALRVNLDDLKFTRLPAILHWNMNHFVVLKKVTKNYVIIHDPATGVKRYNQAELSQHFTGIVLEVEKSDSFKKIINNNKLTLYHFMKMARGINKFIIFLILLSLSIEMISLLNPLLIQYVTDDIIGTSNMSNLYMITFAFLILILLQSVIEYSRSYMIVYLTSHLTEKFSASVVTHLLRLPLDFFSRRHKGDIQSKFQTIDHIQKKISTDFINTMLDGFMVIMNLAVMIIYSLKLTLIICCNLLLFLGIRYLSYRSLKNQTETSVTQHARAASVFLETLQSIVPIKTFAKENGRFKLWHNSYIQALNADIRISRLNNNYDVINQLVFHIDHIAIIFTGALLILTSKFSTGMLVAFLSYRLLLINKASSFIHYAFDYKLISIQLNRLSDIVLQEPELVTQGRGQHAFMKGNLQLSNLSFRYDKSEPFIFNKINLTIKAGEKIAITGPSGCGKSTLLKVMMGLLSPQEGEIYIDGMLLSQFGLKNYRELTASVMQEDCLLAGSILENISFFAEEINLDYVYQVAQLACIHDTIMGFPMGYETQVGEMGSVLSGGQKQRILLARALYKKPKLLFLDEATSHLDIVNEININQSLKSLAITQIIIAHRQETIQMADRVIQLDNLAER</sequence>
<dbReference type="Gene3D" id="3.90.70.10">
    <property type="entry name" value="Cysteine proteinases"/>
    <property type="match status" value="1"/>
</dbReference>
<dbReference type="CDD" id="cd18567">
    <property type="entry name" value="ABC_6TM_CvaB_RaxB_like"/>
    <property type="match status" value="1"/>
</dbReference>
<reference evidence="13 14" key="1">
    <citation type="submission" date="2018-06" db="EMBL/GenBank/DDBJ databases">
        <authorList>
            <consortium name="Pathogen Informatics"/>
            <person name="Doyle S."/>
        </authorList>
    </citation>
    <scope>NUCLEOTIDE SEQUENCE [LARGE SCALE GENOMIC DNA]</scope>
    <source>
        <strain evidence="13 14">NCTC13315</strain>
    </source>
</reference>
<feature type="transmembrane region" description="Helical" evidence="9">
    <location>
        <begin position="206"/>
        <end position="224"/>
    </location>
</feature>
<dbReference type="Pfam" id="PF00664">
    <property type="entry name" value="ABC_membrane"/>
    <property type="match status" value="1"/>
</dbReference>
<organism evidence="13 14">
    <name type="scientific">Legionella beliardensis</name>
    <dbReference type="NCBI Taxonomy" id="91822"/>
    <lineage>
        <taxon>Bacteria</taxon>
        <taxon>Pseudomonadati</taxon>
        <taxon>Pseudomonadota</taxon>
        <taxon>Gammaproteobacteria</taxon>
        <taxon>Legionellales</taxon>
        <taxon>Legionellaceae</taxon>
        <taxon>Legionella</taxon>
    </lineage>
</organism>
<dbReference type="Pfam" id="PF03412">
    <property type="entry name" value="Peptidase_C39"/>
    <property type="match status" value="1"/>
</dbReference>